<protein>
    <submittedName>
        <fullName evidence="1">Uncharacterized protein</fullName>
    </submittedName>
</protein>
<name>A0A1B0ACR3_GLOPL</name>
<reference evidence="1" key="2">
    <citation type="submission" date="2020-05" db="UniProtKB">
        <authorList>
            <consortium name="EnsemblMetazoa"/>
        </authorList>
    </citation>
    <scope>IDENTIFICATION</scope>
    <source>
        <strain evidence="1">IAEA</strain>
    </source>
</reference>
<reference evidence="2" key="1">
    <citation type="submission" date="2014-03" db="EMBL/GenBank/DDBJ databases">
        <authorList>
            <person name="Aksoy S."/>
            <person name="Warren W."/>
            <person name="Wilson R.K."/>
        </authorList>
    </citation>
    <scope>NUCLEOTIDE SEQUENCE [LARGE SCALE GENOMIC DNA]</scope>
    <source>
        <strain evidence="2">IAEA</strain>
    </source>
</reference>
<organism evidence="1 2">
    <name type="scientific">Glossina pallidipes</name>
    <name type="common">Tsetse fly</name>
    <dbReference type="NCBI Taxonomy" id="7398"/>
    <lineage>
        <taxon>Eukaryota</taxon>
        <taxon>Metazoa</taxon>
        <taxon>Ecdysozoa</taxon>
        <taxon>Arthropoda</taxon>
        <taxon>Hexapoda</taxon>
        <taxon>Insecta</taxon>
        <taxon>Pterygota</taxon>
        <taxon>Neoptera</taxon>
        <taxon>Endopterygota</taxon>
        <taxon>Diptera</taxon>
        <taxon>Brachycera</taxon>
        <taxon>Muscomorpha</taxon>
        <taxon>Hippoboscoidea</taxon>
        <taxon>Glossinidae</taxon>
        <taxon>Glossina</taxon>
    </lineage>
</organism>
<evidence type="ECO:0000313" key="2">
    <source>
        <dbReference type="Proteomes" id="UP000092445"/>
    </source>
</evidence>
<proteinExistence type="predicted"/>
<accession>A0A1B0ACR3</accession>
<dbReference type="AlphaFoldDB" id="A0A1B0ACR3"/>
<dbReference type="Proteomes" id="UP000092445">
    <property type="component" value="Unassembled WGS sequence"/>
</dbReference>
<keyword evidence="2" id="KW-1185">Reference proteome</keyword>
<dbReference type="EnsemblMetazoa" id="GPAI041447-RA">
    <property type="protein sequence ID" value="GPAI041447-PA"/>
    <property type="gene ID" value="GPAI041447"/>
</dbReference>
<dbReference type="VEuPathDB" id="VectorBase:GPAI041447"/>
<evidence type="ECO:0000313" key="1">
    <source>
        <dbReference type="EnsemblMetazoa" id="GPAI041447-PA"/>
    </source>
</evidence>
<sequence>MGNYLVKSDAFLKKDKKLDDLVEFLTEFQLDTTGLVEDLHKNWRRFVGGSHSTATLAPLLASQEKNESLQGIGAAGVSKPTTATSSDIETKLPEGVVNQFTHFTVNLPQGQPERPSSPNIIAPEIASNLIYHPNQLLVT</sequence>